<evidence type="ECO:0000256" key="5">
    <source>
        <dbReference type="PROSITE-ProRule" id="PRU01248"/>
    </source>
</evidence>
<dbReference type="InterPro" id="IPR010998">
    <property type="entry name" value="Integrase_recombinase_N"/>
</dbReference>
<sequence>MGRPRKNKKDNVLPPRVRSNGYSYVWKPEGSTRSIGLGRVRKTSVAKVWQNYELEKAKLHNIMTVAKLWHMFMDSPAFTELAPRTQKDYRQHQKALLMVFGKVLADNVKTEQVRIFMDKRGLESKTQANHELASLSRVYGWGYERGYVKNNPCKGVRKFSLKARTVYITDEQYAAIYAEAIPQLRIAMEISYLCAARLGDVLELKWQDIMDKGIYIEQNKTGTKQIKEWSPRLRTAIQLARNVSSCTCEYVINTTKGGKVIAKTLNNWWNQAKRAAEQKVGVPFGCNFHDIKAKGISDYEGSSRDKQIFSGHKTENQVLIYDRKTKITPTLDLPLVVSK</sequence>
<dbReference type="RefSeq" id="WP_001299351.1">
    <property type="nucleotide sequence ID" value="NZ_ABHU01000008.1"/>
</dbReference>
<dbReference type="CDD" id="cd00800">
    <property type="entry name" value="INT_Lambda_C"/>
    <property type="match status" value="1"/>
</dbReference>
<dbReference type="Proteomes" id="UP000004641">
    <property type="component" value="Unassembled WGS sequence"/>
</dbReference>
<organism evidence="7 8">
    <name type="scientific">Escherichia coli O157:H7 (strain EC869)</name>
    <dbReference type="NCBI Taxonomy" id="478008"/>
    <lineage>
        <taxon>Bacteria</taxon>
        <taxon>Pseudomonadati</taxon>
        <taxon>Pseudomonadota</taxon>
        <taxon>Gammaproteobacteria</taxon>
        <taxon>Enterobacterales</taxon>
        <taxon>Enterobacteriaceae</taxon>
        <taxon>Escherichia</taxon>
    </lineage>
</organism>
<keyword evidence="4" id="KW-0233">DNA recombination</keyword>
<evidence type="ECO:0000259" key="6">
    <source>
        <dbReference type="PROSITE" id="PS51900"/>
    </source>
</evidence>
<dbReference type="Gene3D" id="1.10.150.130">
    <property type="match status" value="1"/>
</dbReference>
<evidence type="ECO:0000256" key="1">
    <source>
        <dbReference type="ARBA" id="ARBA00008857"/>
    </source>
</evidence>
<dbReference type="AlphaFoldDB" id="A0A0H3PPW6"/>
<dbReference type="Gene3D" id="1.10.443.10">
    <property type="entry name" value="Intergrase catalytic core"/>
    <property type="match status" value="1"/>
</dbReference>
<dbReference type="EMBL" id="ABHU01000008">
    <property type="protein sequence ID" value="EDU91105.1"/>
    <property type="molecule type" value="Genomic_DNA"/>
</dbReference>
<dbReference type="InterPro" id="IPR011010">
    <property type="entry name" value="DNA_brk_join_enz"/>
</dbReference>
<dbReference type="Pfam" id="PF00589">
    <property type="entry name" value="Phage_integrase"/>
    <property type="match status" value="1"/>
</dbReference>
<protein>
    <submittedName>
        <fullName evidence="7">Site-specific recombinase, phage integrase family</fullName>
    </submittedName>
</protein>
<evidence type="ECO:0000256" key="3">
    <source>
        <dbReference type="ARBA" id="ARBA00023125"/>
    </source>
</evidence>
<dbReference type="GO" id="GO:0006310">
    <property type="term" value="P:DNA recombination"/>
    <property type="evidence" value="ECO:0007669"/>
    <property type="project" value="UniProtKB-KW"/>
</dbReference>
<dbReference type="PANTHER" id="PTHR30349">
    <property type="entry name" value="PHAGE INTEGRASE-RELATED"/>
    <property type="match status" value="1"/>
</dbReference>
<evidence type="ECO:0000256" key="2">
    <source>
        <dbReference type="ARBA" id="ARBA00022908"/>
    </source>
</evidence>
<dbReference type="InterPro" id="IPR044068">
    <property type="entry name" value="CB"/>
</dbReference>
<dbReference type="SUPFAM" id="SSF56349">
    <property type="entry name" value="DNA breaking-rejoining enzymes"/>
    <property type="match status" value="1"/>
</dbReference>
<evidence type="ECO:0000313" key="7">
    <source>
        <dbReference type="EMBL" id="EDU91105.1"/>
    </source>
</evidence>
<dbReference type="InterPro" id="IPR013762">
    <property type="entry name" value="Integrase-like_cat_sf"/>
</dbReference>
<comment type="similarity">
    <text evidence="1">Belongs to the 'phage' integrase family.</text>
</comment>
<dbReference type="BioCyc" id="ECOL478008-HMP:G76-484670-MONOMER"/>
<evidence type="ECO:0000313" key="8">
    <source>
        <dbReference type="Proteomes" id="UP000004641"/>
    </source>
</evidence>
<proteinExistence type="inferred from homology"/>
<feature type="domain" description="Core-binding (CB)" evidence="6">
    <location>
        <begin position="60"/>
        <end position="143"/>
    </location>
</feature>
<reference evidence="7 8" key="1">
    <citation type="journal article" date="2011" name="Appl. Environ. Microbiol.">
        <title>Genome signatures of Escherichia coli O157:H7 isolates from the bovine host reservoir.</title>
        <authorList>
            <person name="Eppinger M."/>
            <person name="Mammel M.K."/>
            <person name="Leclerc J.E."/>
            <person name="Ravel J."/>
            <person name="Cebula T.A."/>
        </authorList>
    </citation>
    <scope>NUCLEOTIDE SEQUENCE [LARGE SCALE GENOMIC DNA]</scope>
    <source>
        <strain evidence="7 8">EC869</strain>
    </source>
</reference>
<keyword evidence="3 5" id="KW-0238">DNA-binding</keyword>
<gene>
    <name evidence="7" type="ORF">ECH7EC869_3011</name>
</gene>
<keyword evidence="2" id="KW-0229">DNA integration</keyword>
<evidence type="ECO:0000256" key="4">
    <source>
        <dbReference type="ARBA" id="ARBA00023172"/>
    </source>
</evidence>
<dbReference type="InterPro" id="IPR002104">
    <property type="entry name" value="Integrase_catalytic"/>
</dbReference>
<dbReference type="GO" id="GO:0003677">
    <property type="term" value="F:DNA binding"/>
    <property type="evidence" value="ECO:0007669"/>
    <property type="project" value="UniProtKB-UniRule"/>
</dbReference>
<accession>A0A0H3PPW6</accession>
<dbReference type="GO" id="GO:0015074">
    <property type="term" value="P:DNA integration"/>
    <property type="evidence" value="ECO:0007669"/>
    <property type="project" value="UniProtKB-KW"/>
</dbReference>
<dbReference type="InterPro" id="IPR050090">
    <property type="entry name" value="Tyrosine_recombinase_XerCD"/>
</dbReference>
<comment type="caution">
    <text evidence="7">The sequence shown here is derived from an EMBL/GenBank/DDBJ whole genome shotgun (WGS) entry which is preliminary data.</text>
</comment>
<dbReference type="PROSITE" id="PS51900">
    <property type="entry name" value="CB"/>
    <property type="match status" value="1"/>
</dbReference>
<name>A0A0H3PPW6_ECO5C</name>
<dbReference type="PANTHER" id="PTHR30349:SF64">
    <property type="entry name" value="PROPHAGE INTEGRASE INTD-RELATED"/>
    <property type="match status" value="1"/>
</dbReference>